<evidence type="ECO:0000313" key="3">
    <source>
        <dbReference type="Proteomes" id="UP000635278"/>
    </source>
</evidence>
<gene>
    <name evidence="2" type="ORF">GOB93_19190</name>
</gene>
<dbReference type="Gene3D" id="3.90.1580.10">
    <property type="entry name" value="paralog of FGE (formylglycine-generating enzyme)"/>
    <property type="match status" value="1"/>
</dbReference>
<dbReference type="InterPro" id="IPR042095">
    <property type="entry name" value="SUMF_sf"/>
</dbReference>
<reference evidence="2 3" key="1">
    <citation type="journal article" date="2020" name="Int. J. Syst. Evol. Microbiol.">
        <title>Novel acetic acid bacteria from cider fermentations: Acetobacter conturbans sp. nov. and Acetobacter fallax sp. nov.</title>
        <authorList>
            <person name="Sombolestani A.S."/>
            <person name="Cleenwerck I."/>
            <person name="Cnockaert M."/>
            <person name="Borremans W."/>
            <person name="Wieme A.D."/>
            <person name="De Vuyst L."/>
            <person name="Vandamme P."/>
        </authorList>
    </citation>
    <scope>NUCLEOTIDE SEQUENCE [LARGE SCALE GENOMIC DNA]</scope>
    <source>
        <strain evidence="2 3">LMG 30640</strain>
    </source>
</reference>
<sequence>MPGGIPGLRSMVADFHRRGVRVFFPVVIWDRGTRDEGGSFSDASMTLLHEIGADGINFDTLDTVPDANRKAGERLSPPIAFEPQFDPQNASLADSAISWSDWVLWDDLKWPFVPRVSRVKWLEPRHATLMTDRYARFKINSLQTAFLNGAGYVLIENIWGFWNGFSERDAEAVRRFTRIERAFSGLMVSRDWEPLVPVLQSGVYASRFPGKDRVVWTLANRNDYAVDGEQIALPVRPGARYYDLWRGRALHPEVRDGQVVLRFSMEALGFGAILEDQSGAPGPDLVSFLSAAAKDANRPLDSLSRATPFARQSMVPVAATPVWRGAVPDGMVRIPAADYDFRVNGIEIENGDDPGTDVQFDWETSPRRSHRHRVHIAPFLIDRTPVTNDAFRQFLQATGYHPKDDHNFLRDWKDGTYPAGWANRPVTWVSIEDARAYAHWAGKRLPHVWEWQYAAQGMDGRLYPWGNTWDASAVPPKDTSRTPHPPSEVSAFPAGASPFGVLDMEGNVAQWTDEFRDEHTRAAILRGGDYYRPAGSMWYFPKSDRLDEQEKYLLLSPGRDRSGMVGFRCVRDLSDAP</sequence>
<dbReference type="EMBL" id="WOTB01000048">
    <property type="protein sequence ID" value="NHN86730.1"/>
    <property type="molecule type" value="Genomic_DNA"/>
</dbReference>
<comment type="caution">
    <text evidence="2">The sequence shown here is derived from an EMBL/GenBank/DDBJ whole genome shotgun (WGS) entry which is preliminary data.</text>
</comment>
<protein>
    <submittedName>
        <fullName evidence="2">SUMF1/EgtB/PvdO family nonheme iron enzyme</fullName>
    </submittedName>
</protein>
<dbReference type="InterPro" id="IPR016187">
    <property type="entry name" value="CTDL_fold"/>
</dbReference>
<organism evidence="2 3">
    <name type="scientific">Acetobacter musti</name>
    <dbReference type="NCBI Taxonomy" id="864732"/>
    <lineage>
        <taxon>Bacteria</taxon>
        <taxon>Pseudomonadati</taxon>
        <taxon>Pseudomonadota</taxon>
        <taxon>Alphaproteobacteria</taxon>
        <taxon>Acetobacterales</taxon>
        <taxon>Acetobacteraceae</taxon>
        <taxon>Acetobacter</taxon>
    </lineage>
</organism>
<evidence type="ECO:0000313" key="2">
    <source>
        <dbReference type="EMBL" id="NHN86730.1"/>
    </source>
</evidence>
<evidence type="ECO:0000259" key="1">
    <source>
        <dbReference type="Pfam" id="PF03781"/>
    </source>
</evidence>
<dbReference type="Pfam" id="PF03781">
    <property type="entry name" value="FGE-sulfatase"/>
    <property type="match status" value="1"/>
</dbReference>
<proteinExistence type="predicted"/>
<dbReference type="PANTHER" id="PTHR23150:SF19">
    <property type="entry name" value="FORMYLGLYCINE-GENERATING ENZYME"/>
    <property type="match status" value="1"/>
</dbReference>
<dbReference type="SUPFAM" id="SSF56436">
    <property type="entry name" value="C-type lectin-like"/>
    <property type="match status" value="1"/>
</dbReference>
<dbReference type="InterPro" id="IPR005532">
    <property type="entry name" value="SUMF_dom"/>
</dbReference>
<accession>A0ABX0JUS2</accession>
<dbReference type="InterPro" id="IPR051043">
    <property type="entry name" value="Sulfatase_Mod_Factor_Kinase"/>
</dbReference>
<dbReference type="PANTHER" id="PTHR23150">
    <property type="entry name" value="SULFATASE MODIFYING FACTOR 1, 2"/>
    <property type="match status" value="1"/>
</dbReference>
<feature type="domain" description="Sulfatase-modifying factor enzyme-like" evidence="1">
    <location>
        <begin position="365"/>
        <end position="571"/>
    </location>
</feature>
<name>A0ABX0JUS2_9PROT</name>
<keyword evidence="3" id="KW-1185">Reference proteome</keyword>
<dbReference type="Proteomes" id="UP000635278">
    <property type="component" value="Unassembled WGS sequence"/>
</dbReference>